<keyword evidence="9" id="KW-1185">Reference proteome</keyword>
<evidence type="ECO:0000256" key="5">
    <source>
        <dbReference type="ARBA" id="ARBA00023187"/>
    </source>
</evidence>
<dbReference type="PANTHER" id="PTHR13296">
    <property type="entry name" value="BCAS2 PROTEIN"/>
    <property type="match status" value="1"/>
</dbReference>
<dbReference type="AlphaFoldDB" id="A0A317XS05"/>
<keyword evidence="6" id="KW-0539">Nucleus</keyword>
<keyword evidence="3" id="KW-0507">mRNA processing</keyword>
<comment type="subcellular location">
    <subcellularLocation>
        <location evidence="1">Nucleus</location>
    </subcellularLocation>
</comment>
<dbReference type="GO" id="GO:0000974">
    <property type="term" value="C:Prp19 complex"/>
    <property type="evidence" value="ECO:0007669"/>
    <property type="project" value="TreeGrafter"/>
</dbReference>
<dbReference type="InterPro" id="IPR008409">
    <property type="entry name" value="SPF27"/>
</dbReference>
<dbReference type="GO" id="GO:0071013">
    <property type="term" value="C:catalytic step 2 spliceosome"/>
    <property type="evidence" value="ECO:0007669"/>
    <property type="project" value="TreeGrafter"/>
</dbReference>
<gene>
    <name evidence="8" type="ORF">BCV70DRAFT_199845</name>
</gene>
<evidence type="ECO:0000256" key="1">
    <source>
        <dbReference type="ARBA" id="ARBA00004123"/>
    </source>
</evidence>
<dbReference type="InParanoid" id="A0A317XS05"/>
<feature type="region of interest" description="Disordered" evidence="7">
    <location>
        <begin position="125"/>
        <end position="148"/>
    </location>
</feature>
<name>A0A317XS05_9BASI</name>
<feature type="compositionally biased region" description="Low complexity" evidence="7">
    <location>
        <begin position="12"/>
        <end position="28"/>
    </location>
</feature>
<evidence type="ECO:0000256" key="7">
    <source>
        <dbReference type="SAM" id="MobiDB-lite"/>
    </source>
</evidence>
<reference evidence="8 9" key="1">
    <citation type="journal article" date="2018" name="Mol. Biol. Evol.">
        <title>Broad Genomic Sampling Reveals a Smut Pathogenic Ancestry of the Fungal Clade Ustilaginomycotina.</title>
        <authorList>
            <person name="Kijpornyongpan T."/>
            <person name="Mondo S.J."/>
            <person name="Barry K."/>
            <person name="Sandor L."/>
            <person name="Lee J."/>
            <person name="Lipzen A."/>
            <person name="Pangilinan J."/>
            <person name="LaButti K."/>
            <person name="Hainaut M."/>
            <person name="Henrissat B."/>
            <person name="Grigoriev I.V."/>
            <person name="Spatafora J.W."/>
            <person name="Aime M.C."/>
        </authorList>
    </citation>
    <scope>NUCLEOTIDE SEQUENCE [LARGE SCALE GENOMIC DNA]</scope>
    <source>
        <strain evidence="8 9">MCA 3645</strain>
    </source>
</reference>
<protein>
    <recommendedName>
        <fullName evidence="10">Breast carcinoma amplified sequence 2</fullName>
    </recommendedName>
</protein>
<evidence type="ECO:0000313" key="8">
    <source>
        <dbReference type="EMBL" id="PWZ00573.1"/>
    </source>
</evidence>
<organism evidence="8 9">
    <name type="scientific">Testicularia cyperi</name>
    <dbReference type="NCBI Taxonomy" id="1882483"/>
    <lineage>
        <taxon>Eukaryota</taxon>
        <taxon>Fungi</taxon>
        <taxon>Dikarya</taxon>
        <taxon>Basidiomycota</taxon>
        <taxon>Ustilaginomycotina</taxon>
        <taxon>Ustilaginomycetes</taxon>
        <taxon>Ustilaginales</taxon>
        <taxon>Anthracoideaceae</taxon>
        <taxon>Testicularia</taxon>
    </lineage>
</organism>
<keyword evidence="5" id="KW-0508">mRNA splicing</keyword>
<evidence type="ECO:0000256" key="4">
    <source>
        <dbReference type="ARBA" id="ARBA00022728"/>
    </source>
</evidence>
<evidence type="ECO:0000256" key="3">
    <source>
        <dbReference type="ARBA" id="ARBA00022664"/>
    </source>
</evidence>
<dbReference type="EMBL" id="KZ819192">
    <property type="protein sequence ID" value="PWZ00573.1"/>
    <property type="molecule type" value="Genomic_DNA"/>
</dbReference>
<comment type="similarity">
    <text evidence="2">Belongs to the SPF27 family.</text>
</comment>
<dbReference type="Proteomes" id="UP000246740">
    <property type="component" value="Unassembled WGS sequence"/>
</dbReference>
<evidence type="ECO:0000313" key="9">
    <source>
        <dbReference type="Proteomes" id="UP000246740"/>
    </source>
</evidence>
<accession>A0A317XS05</accession>
<dbReference type="GO" id="GO:0006397">
    <property type="term" value="P:mRNA processing"/>
    <property type="evidence" value="ECO:0007669"/>
    <property type="project" value="UniProtKB-KW"/>
</dbReference>
<evidence type="ECO:0000256" key="2">
    <source>
        <dbReference type="ARBA" id="ARBA00010788"/>
    </source>
</evidence>
<dbReference type="STRING" id="1882483.A0A317XS05"/>
<evidence type="ECO:0008006" key="10">
    <source>
        <dbReference type="Google" id="ProtNLM"/>
    </source>
</evidence>
<sequence length="278" mass="30762">MVRSTRTNGANSAPIPSSSSASVEPSEPGQMVTTNGNLADLSTSASDPSFRDTFSYHPVTLASADALPYYDRELDLQPGLRSRVDALIAAEQETMEPLGASSSRLPPAYEIFSKRPDLQAELERVASGAPPEPSLDSKRYGLPEPEGGASASIQDWQAAVDNSYSQLAHMDIRLKNIELMKKYGSNAWRLSNFQQEQDIRMLSENVDSIKAQTNEINRLRQTEQNQTGTRLATLEKRWQDLIARSLQLEVATITTQQTVDSLHTKKRKLQAELDQLDV</sequence>
<dbReference type="PANTHER" id="PTHR13296:SF0">
    <property type="entry name" value="PRE-MRNA-SPLICING FACTOR SPF27"/>
    <property type="match status" value="1"/>
</dbReference>
<dbReference type="OrthoDB" id="205794at2759"/>
<keyword evidence="4" id="KW-0747">Spliceosome</keyword>
<proteinExistence type="inferred from homology"/>
<evidence type="ECO:0000256" key="6">
    <source>
        <dbReference type="ARBA" id="ARBA00023242"/>
    </source>
</evidence>
<feature type="compositionally biased region" description="Polar residues" evidence="7">
    <location>
        <begin position="31"/>
        <end position="47"/>
    </location>
</feature>
<dbReference type="GO" id="GO:0071011">
    <property type="term" value="C:precatalytic spliceosome"/>
    <property type="evidence" value="ECO:0007669"/>
    <property type="project" value="TreeGrafter"/>
</dbReference>
<dbReference type="Pfam" id="PF05700">
    <property type="entry name" value="BCAS2"/>
    <property type="match status" value="1"/>
</dbReference>
<feature type="region of interest" description="Disordered" evidence="7">
    <location>
        <begin position="1"/>
        <end position="53"/>
    </location>
</feature>
<feature type="compositionally biased region" description="Polar residues" evidence="7">
    <location>
        <begin position="1"/>
        <end position="11"/>
    </location>
</feature>
<dbReference type="GO" id="GO:0008380">
    <property type="term" value="P:RNA splicing"/>
    <property type="evidence" value="ECO:0007669"/>
    <property type="project" value="UniProtKB-KW"/>
</dbReference>